<organism evidence="1 2">
    <name type="scientific">Capsicum annuum</name>
    <name type="common">Capsicum pepper</name>
    <dbReference type="NCBI Taxonomy" id="4072"/>
    <lineage>
        <taxon>Eukaryota</taxon>
        <taxon>Viridiplantae</taxon>
        <taxon>Streptophyta</taxon>
        <taxon>Embryophyta</taxon>
        <taxon>Tracheophyta</taxon>
        <taxon>Spermatophyta</taxon>
        <taxon>Magnoliopsida</taxon>
        <taxon>eudicotyledons</taxon>
        <taxon>Gunneridae</taxon>
        <taxon>Pentapetalae</taxon>
        <taxon>asterids</taxon>
        <taxon>lamiids</taxon>
        <taxon>Solanales</taxon>
        <taxon>Solanaceae</taxon>
        <taxon>Solanoideae</taxon>
        <taxon>Capsiceae</taxon>
        <taxon>Capsicum</taxon>
    </lineage>
</organism>
<evidence type="ECO:0000313" key="1">
    <source>
        <dbReference type="EMBL" id="PHT64825.1"/>
    </source>
</evidence>
<dbReference type="EMBL" id="AYRZ02000012">
    <property type="protein sequence ID" value="PHT64825.1"/>
    <property type="molecule type" value="Genomic_DNA"/>
</dbReference>
<comment type="caution">
    <text evidence="1">The sequence shown here is derived from an EMBL/GenBank/DDBJ whole genome shotgun (WGS) entry which is preliminary data.</text>
</comment>
<keyword evidence="2" id="KW-1185">Reference proteome</keyword>
<name>A0A2G2Y503_CAPAN</name>
<evidence type="ECO:0000313" key="2">
    <source>
        <dbReference type="Proteomes" id="UP000222542"/>
    </source>
</evidence>
<gene>
    <name evidence="1" type="ORF">T459_29250</name>
</gene>
<dbReference type="AlphaFoldDB" id="A0A2G2Y503"/>
<dbReference type="CDD" id="cd00303">
    <property type="entry name" value="retropepsin_like"/>
    <property type="match status" value="1"/>
</dbReference>
<sequence length="127" mass="14227">MKVDEGEEVTELEENLWDPAECLPMLGHGLETESEGLITPHVSIYAMNGLYNFRTMRVNIYLKGKAIHVLIDSGSTHNFLDLETAKWLGCVLTSISPFSVSVANVKKIHSHHLCKALVWKMQGVSFE</sequence>
<reference evidence="1 2" key="1">
    <citation type="journal article" date="2014" name="Nat. Genet.">
        <title>Genome sequence of the hot pepper provides insights into the evolution of pungency in Capsicum species.</title>
        <authorList>
            <person name="Kim S."/>
            <person name="Park M."/>
            <person name="Yeom S.I."/>
            <person name="Kim Y.M."/>
            <person name="Lee J.M."/>
            <person name="Lee H.A."/>
            <person name="Seo E."/>
            <person name="Choi J."/>
            <person name="Cheong K."/>
            <person name="Kim K.T."/>
            <person name="Jung K."/>
            <person name="Lee G.W."/>
            <person name="Oh S.K."/>
            <person name="Bae C."/>
            <person name="Kim S.B."/>
            <person name="Lee H.Y."/>
            <person name="Kim S.Y."/>
            <person name="Kim M.S."/>
            <person name="Kang B.C."/>
            <person name="Jo Y.D."/>
            <person name="Yang H.B."/>
            <person name="Jeong H.J."/>
            <person name="Kang W.H."/>
            <person name="Kwon J.K."/>
            <person name="Shin C."/>
            <person name="Lim J.Y."/>
            <person name="Park J.H."/>
            <person name="Huh J.H."/>
            <person name="Kim J.S."/>
            <person name="Kim B.D."/>
            <person name="Cohen O."/>
            <person name="Paran I."/>
            <person name="Suh M.C."/>
            <person name="Lee S.B."/>
            <person name="Kim Y.K."/>
            <person name="Shin Y."/>
            <person name="Noh S.J."/>
            <person name="Park J."/>
            <person name="Seo Y.S."/>
            <person name="Kwon S.Y."/>
            <person name="Kim H.A."/>
            <person name="Park J.M."/>
            <person name="Kim H.J."/>
            <person name="Choi S.B."/>
            <person name="Bosland P.W."/>
            <person name="Reeves G."/>
            <person name="Jo S.H."/>
            <person name="Lee B.W."/>
            <person name="Cho H.T."/>
            <person name="Choi H.S."/>
            <person name="Lee M.S."/>
            <person name="Yu Y."/>
            <person name="Do Choi Y."/>
            <person name="Park B.S."/>
            <person name="van Deynze A."/>
            <person name="Ashrafi H."/>
            <person name="Hill T."/>
            <person name="Kim W.T."/>
            <person name="Pai H.S."/>
            <person name="Ahn H.K."/>
            <person name="Yeam I."/>
            <person name="Giovannoni J.J."/>
            <person name="Rose J.K."/>
            <person name="Sorensen I."/>
            <person name="Lee S.J."/>
            <person name="Kim R.W."/>
            <person name="Choi I.Y."/>
            <person name="Choi B.S."/>
            <person name="Lim J.S."/>
            <person name="Lee Y.H."/>
            <person name="Choi D."/>
        </authorList>
    </citation>
    <scope>NUCLEOTIDE SEQUENCE [LARGE SCALE GENOMIC DNA]</scope>
    <source>
        <strain evidence="2">cv. CM334</strain>
    </source>
</reference>
<dbReference type="InterPro" id="IPR021109">
    <property type="entry name" value="Peptidase_aspartic_dom_sf"/>
</dbReference>
<dbReference type="Gramene" id="PHT64825">
    <property type="protein sequence ID" value="PHT64825"/>
    <property type="gene ID" value="T459_29250"/>
</dbReference>
<proteinExistence type="predicted"/>
<accession>A0A2G2Y503</accession>
<reference evidence="1 2" key="2">
    <citation type="journal article" date="2017" name="Genome Biol.">
        <title>New reference genome sequences of hot pepper reveal the massive evolution of plant disease-resistance genes by retroduplication.</title>
        <authorList>
            <person name="Kim S."/>
            <person name="Park J."/>
            <person name="Yeom S.I."/>
            <person name="Kim Y.M."/>
            <person name="Seo E."/>
            <person name="Kim K.T."/>
            <person name="Kim M.S."/>
            <person name="Lee J.M."/>
            <person name="Cheong K."/>
            <person name="Shin H.S."/>
            <person name="Kim S.B."/>
            <person name="Han K."/>
            <person name="Lee J."/>
            <person name="Park M."/>
            <person name="Lee H.A."/>
            <person name="Lee H.Y."/>
            <person name="Lee Y."/>
            <person name="Oh S."/>
            <person name="Lee J.H."/>
            <person name="Choi E."/>
            <person name="Choi E."/>
            <person name="Lee S.E."/>
            <person name="Jeon J."/>
            <person name="Kim H."/>
            <person name="Choi G."/>
            <person name="Song H."/>
            <person name="Lee J."/>
            <person name="Lee S.C."/>
            <person name="Kwon J.K."/>
            <person name="Lee H.Y."/>
            <person name="Koo N."/>
            <person name="Hong Y."/>
            <person name="Kim R.W."/>
            <person name="Kang W.H."/>
            <person name="Huh J.H."/>
            <person name="Kang B.C."/>
            <person name="Yang T.J."/>
            <person name="Lee Y.H."/>
            <person name="Bennetzen J.L."/>
            <person name="Choi D."/>
        </authorList>
    </citation>
    <scope>NUCLEOTIDE SEQUENCE [LARGE SCALE GENOMIC DNA]</scope>
    <source>
        <strain evidence="2">cv. CM334</strain>
    </source>
</reference>
<dbReference type="Proteomes" id="UP000222542">
    <property type="component" value="Unassembled WGS sequence"/>
</dbReference>
<dbReference type="SUPFAM" id="SSF50630">
    <property type="entry name" value="Acid proteases"/>
    <property type="match status" value="1"/>
</dbReference>
<protein>
    <submittedName>
        <fullName evidence="1">Uncharacterized protein</fullName>
    </submittedName>
</protein>
<dbReference type="Gene3D" id="2.40.70.10">
    <property type="entry name" value="Acid Proteases"/>
    <property type="match status" value="1"/>
</dbReference>